<dbReference type="InterPro" id="IPR045633">
    <property type="entry name" value="DUF6414"/>
</dbReference>
<reference evidence="2" key="1">
    <citation type="submission" date="2016-10" db="EMBL/GenBank/DDBJ databases">
        <authorList>
            <person name="Varghese N."/>
        </authorList>
    </citation>
    <scope>NUCLEOTIDE SEQUENCE [LARGE SCALE GENOMIC DNA]</scope>
    <source>
        <strain evidence="2">DSM 18820</strain>
    </source>
</reference>
<dbReference type="RefSeq" id="WP_139237168.1">
    <property type="nucleotide sequence ID" value="NZ_FPCA01000003.1"/>
</dbReference>
<dbReference type="Proteomes" id="UP000182491">
    <property type="component" value="Unassembled WGS sequence"/>
</dbReference>
<dbReference type="EMBL" id="FPCA01000003">
    <property type="protein sequence ID" value="SFU79635.1"/>
    <property type="molecule type" value="Genomic_DNA"/>
</dbReference>
<dbReference type="AlphaFoldDB" id="A0A1I7J369"/>
<accession>A0A1I7J369</accession>
<evidence type="ECO:0000313" key="2">
    <source>
        <dbReference type="Proteomes" id="UP000182491"/>
    </source>
</evidence>
<keyword evidence="2" id="KW-1185">Reference proteome</keyword>
<organism evidence="1 2">
    <name type="scientific">Pontibacter akesuensis</name>
    <dbReference type="NCBI Taxonomy" id="388950"/>
    <lineage>
        <taxon>Bacteria</taxon>
        <taxon>Pseudomonadati</taxon>
        <taxon>Bacteroidota</taxon>
        <taxon>Cytophagia</taxon>
        <taxon>Cytophagales</taxon>
        <taxon>Hymenobacteraceae</taxon>
        <taxon>Pontibacter</taxon>
    </lineage>
</organism>
<dbReference type="Pfam" id="PF19952">
    <property type="entry name" value="DUF6414"/>
    <property type="match status" value="1"/>
</dbReference>
<gene>
    <name evidence="1" type="ORF">SAMN04487941_2454</name>
</gene>
<name>A0A1I7J369_9BACT</name>
<proteinExistence type="predicted"/>
<sequence length="290" mass="32497">MNKYPIPFYLNQKFVFDIIAIAEDGFSSIQTIKSSDTAENSKENRIKGEVGLNNVFAFLGVSIGGDNANKRVQGNSRELEFQKVHTPNSLFAKMRASLTETGIIRKENFMQSSSGEFVEFKAILRKNPIIDNLESYFSIFRMALSFDDKPQGKPQKQEQQNNRKMLEQFEGLVNQLKTEGSLDLVGEHLGEEAFSTVLTIDRDYLNDPSLSDIADGEFTILGKVIKVINQESGGSINLLRKTSLSKVNDVLLSQMFSGFQNLDQHGLKNADFKREVEAPVIQVVPIAIFT</sequence>
<dbReference type="STRING" id="388950.GCA_001611675_02612"/>
<evidence type="ECO:0000313" key="1">
    <source>
        <dbReference type="EMBL" id="SFU79635.1"/>
    </source>
</evidence>
<protein>
    <submittedName>
        <fullName evidence="1">Uncharacterized protein</fullName>
    </submittedName>
</protein>